<dbReference type="InterPro" id="IPR020556">
    <property type="entry name" value="Amidase_CS"/>
</dbReference>
<evidence type="ECO:0000256" key="1">
    <source>
        <dbReference type="ARBA" id="ARBA00001311"/>
    </source>
</evidence>
<dbReference type="RefSeq" id="WP_159232153.1">
    <property type="nucleotide sequence ID" value="NZ_CACSIP010000024.1"/>
</dbReference>
<dbReference type="PROSITE" id="PS00571">
    <property type="entry name" value="AMIDASES"/>
    <property type="match status" value="1"/>
</dbReference>
<protein>
    <recommendedName>
        <fullName evidence="3">amidase</fullName>
        <ecNumber evidence="3">3.5.1.4</ecNumber>
    </recommendedName>
</protein>
<comment type="similarity">
    <text evidence="2">Belongs to the amidase family.</text>
</comment>
<dbReference type="Proteomes" id="UP000430146">
    <property type="component" value="Unassembled WGS sequence"/>
</dbReference>
<proteinExistence type="inferred from homology"/>
<evidence type="ECO:0000259" key="4">
    <source>
        <dbReference type="Pfam" id="PF01425"/>
    </source>
</evidence>
<feature type="domain" description="Amidase" evidence="4">
    <location>
        <begin position="293"/>
        <end position="488"/>
    </location>
</feature>
<evidence type="ECO:0000313" key="6">
    <source>
        <dbReference type="Proteomes" id="UP000430146"/>
    </source>
</evidence>
<dbReference type="EMBL" id="CACSIP010000024">
    <property type="protein sequence ID" value="CAA0125961.1"/>
    <property type="molecule type" value="Genomic_DNA"/>
</dbReference>
<comment type="catalytic activity">
    <reaction evidence="1">
        <text>a monocarboxylic acid amide + H2O = a monocarboxylate + NH4(+)</text>
        <dbReference type="Rhea" id="RHEA:12020"/>
        <dbReference type="ChEBI" id="CHEBI:15377"/>
        <dbReference type="ChEBI" id="CHEBI:28938"/>
        <dbReference type="ChEBI" id="CHEBI:35757"/>
        <dbReference type="ChEBI" id="CHEBI:83628"/>
        <dbReference type="EC" id="3.5.1.4"/>
    </reaction>
</comment>
<dbReference type="Gene3D" id="3.90.1300.10">
    <property type="entry name" value="Amidase signature (AS) domain"/>
    <property type="match status" value="2"/>
</dbReference>
<dbReference type="SUPFAM" id="SSF75304">
    <property type="entry name" value="Amidase signature (AS) enzymes"/>
    <property type="match status" value="1"/>
</dbReference>
<dbReference type="GO" id="GO:0004040">
    <property type="term" value="F:amidase activity"/>
    <property type="evidence" value="ECO:0007669"/>
    <property type="project" value="UniProtKB-EC"/>
</dbReference>
<dbReference type="EC" id="3.5.1.4" evidence="3"/>
<dbReference type="PANTHER" id="PTHR11895:SF7">
    <property type="entry name" value="GLUTAMYL-TRNA(GLN) AMIDOTRANSFERASE SUBUNIT A, MITOCHONDRIAL"/>
    <property type="match status" value="1"/>
</dbReference>
<dbReference type="OrthoDB" id="5175573at2"/>
<dbReference type="InterPro" id="IPR000120">
    <property type="entry name" value="Amidase"/>
</dbReference>
<sequence>MPDELAGLDAVGQAELVRAGKVSADELIDAAITRLEQIDPQLNAVIHRNFERARREARSMRSEAPFCGVPILFKDIAAGNRAGDPYHWGTRFLRDADYRAPGTSHLVQKFLDAGFIDIGRTNVPELGAWATTEPDAYGPTRNPWNTEYASGGSSGGAAAAVASGMVPLAHASDGGGSIRNPASQCGIVGLKPSRGRVSVGPESSDAMWAGLAAELAVTRSVRDTAAVLDLVSGPMPGDTVVAPTPTRPYREEVGADPGRLRIGFVAEFPTNAGEAEFPAEALPMLGRFVEALGFVPDTPTASVHPECSTAVMRTAELLEELGHDVEPSFPAPVVAGAGVFVVPLLACSQANFVERMGVTLGRPIGEADMDADNWLITHVGQRTMGSDYLTALSGLNTFTRSMAAWWENGFDLLVTPTLTDLPPRLGALRPDPGKPLDAWMRTASLLAFTIPFNITGQPAISLPVGLSESGLPIGVQLVAGYGREDLLLRVAAQIEGAGALIGRPPIHA</sequence>
<dbReference type="InterPro" id="IPR023631">
    <property type="entry name" value="Amidase_dom"/>
</dbReference>
<organism evidence="5 6">
    <name type="scientific">Mycolicibacterium vanbaalenii</name>
    <name type="common">Mycobacterium vanbaalenii</name>
    <dbReference type="NCBI Taxonomy" id="110539"/>
    <lineage>
        <taxon>Bacteria</taxon>
        <taxon>Bacillati</taxon>
        <taxon>Actinomycetota</taxon>
        <taxon>Actinomycetes</taxon>
        <taxon>Mycobacteriales</taxon>
        <taxon>Mycobacteriaceae</taxon>
        <taxon>Mycolicibacterium</taxon>
    </lineage>
</organism>
<gene>
    <name evidence="5" type="primary">nylA_1</name>
    <name evidence="5" type="ORF">AELLOGFF_04696</name>
</gene>
<reference evidence="5 6" key="1">
    <citation type="submission" date="2019-11" db="EMBL/GenBank/DDBJ databases">
        <authorList>
            <person name="Holert J."/>
        </authorList>
    </citation>
    <scope>NUCLEOTIDE SEQUENCE [LARGE SCALE GENOMIC DNA]</scope>
    <source>
        <strain evidence="5">BC8_1</strain>
    </source>
</reference>
<evidence type="ECO:0000313" key="5">
    <source>
        <dbReference type="EMBL" id="CAA0125961.1"/>
    </source>
</evidence>
<accession>A0A5S9R217</accession>
<dbReference type="AlphaFoldDB" id="A0A5S9R217"/>
<dbReference type="PANTHER" id="PTHR11895">
    <property type="entry name" value="TRANSAMIDASE"/>
    <property type="match status" value="1"/>
</dbReference>
<name>A0A5S9R217_MYCVN</name>
<evidence type="ECO:0000256" key="3">
    <source>
        <dbReference type="ARBA" id="ARBA00012922"/>
    </source>
</evidence>
<feature type="domain" description="Amidase" evidence="4">
    <location>
        <begin position="26"/>
        <end position="274"/>
    </location>
</feature>
<keyword evidence="5" id="KW-0378">Hydrolase</keyword>
<dbReference type="InterPro" id="IPR036928">
    <property type="entry name" value="AS_sf"/>
</dbReference>
<dbReference type="Pfam" id="PF01425">
    <property type="entry name" value="Amidase"/>
    <property type="match status" value="2"/>
</dbReference>
<keyword evidence="6" id="KW-1185">Reference proteome</keyword>
<evidence type="ECO:0000256" key="2">
    <source>
        <dbReference type="ARBA" id="ARBA00009199"/>
    </source>
</evidence>